<proteinExistence type="predicted"/>
<dbReference type="AlphaFoldDB" id="A0AAV7LEX7"/>
<dbReference type="Proteomes" id="UP001066276">
    <property type="component" value="Chromosome 11"/>
</dbReference>
<feature type="region of interest" description="Disordered" evidence="1">
    <location>
        <begin position="22"/>
        <end position="49"/>
    </location>
</feature>
<evidence type="ECO:0000313" key="3">
    <source>
        <dbReference type="Proteomes" id="UP001066276"/>
    </source>
</evidence>
<keyword evidence="3" id="KW-1185">Reference proteome</keyword>
<evidence type="ECO:0000256" key="1">
    <source>
        <dbReference type="SAM" id="MobiDB-lite"/>
    </source>
</evidence>
<comment type="caution">
    <text evidence="2">The sequence shown here is derived from an EMBL/GenBank/DDBJ whole genome shotgun (WGS) entry which is preliminary data.</text>
</comment>
<accession>A0AAV7LEX7</accession>
<feature type="compositionally biased region" description="Basic and acidic residues" evidence="1">
    <location>
        <begin position="22"/>
        <end position="42"/>
    </location>
</feature>
<reference evidence="2" key="1">
    <citation type="journal article" date="2022" name="bioRxiv">
        <title>Sequencing and chromosome-scale assembly of the giantPleurodeles waltlgenome.</title>
        <authorList>
            <person name="Brown T."/>
            <person name="Elewa A."/>
            <person name="Iarovenko S."/>
            <person name="Subramanian E."/>
            <person name="Araus A.J."/>
            <person name="Petzold A."/>
            <person name="Susuki M."/>
            <person name="Suzuki K.-i.T."/>
            <person name="Hayashi T."/>
            <person name="Toyoda A."/>
            <person name="Oliveira C."/>
            <person name="Osipova E."/>
            <person name="Leigh N.D."/>
            <person name="Simon A."/>
            <person name="Yun M.H."/>
        </authorList>
    </citation>
    <scope>NUCLEOTIDE SEQUENCE</scope>
    <source>
        <strain evidence="2">20211129_DDA</strain>
        <tissue evidence="2">Liver</tissue>
    </source>
</reference>
<gene>
    <name evidence="2" type="ORF">NDU88_000508</name>
</gene>
<sequence length="106" mass="11712">MGTVFGPSSMLDRLLTSRPIRIEDGRDVGGRRKEERAEREDATGSSEAAVTGSQFTFNFGVWINWDIQEGPLPTARGRDKANLRYPRRMPMPGLFNSTTVVASGPI</sequence>
<organism evidence="2 3">
    <name type="scientific">Pleurodeles waltl</name>
    <name type="common">Iberian ribbed newt</name>
    <dbReference type="NCBI Taxonomy" id="8319"/>
    <lineage>
        <taxon>Eukaryota</taxon>
        <taxon>Metazoa</taxon>
        <taxon>Chordata</taxon>
        <taxon>Craniata</taxon>
        <taxon>Vertebrata</taxon>
        <taxon>Euteleostomi</taxon>
        <taxon>Amphibia</taxon>
        <taxon>Batrachia</taxon>
        <taxon>Caudata</taxon>
        <taxon>Salamandroidea</taxon>
        <taxon>Salamandridae</taxon>
        <taxon>Pleurodelinae</taxon>
        <taxon>Pleurodeles</taxon>
    </lineage>
</organism>
<name>A0AAV7LEX7_PLEWA</name>
<protein>
    <submittedName>
        <fullName evidence="2">Uncharacterized protein</fullName>
    </submittedName>
</protein>
<dbReference type="EMBL" id="JANPWB010000015">
    <property type="protein sequence ID" value="KAJ1087328.1"/>
    <property type="molecule type" value="Genomic_DNA"/>
</dbReference>
<evidence type="ECO:0000313" key="2">
    <source>
        <dbReference type="EMBL" id="KAJ1087328.1"/>
    </source>
</evidence>